<sequence>MDELHEPKSEALRALFWRDEILQLMFWVKGEGFGDAVDAELLERFLGVRAEVGLTYLDRLVDENLIERDVEGRYRLTTFGHEQGARVFAAEFAEITQPAHGECGADCWCHMSADEAEACLAERGQPVDNRSGS</sequence>
<evidence type="ECO:0000313" key="2">
    <source>
        <dbReference type="Proteomes" id="UP001596337"/>
    </source>
</evidence>
<proteinExistence type="predicted"/>
<evidence type="ECO:0000313" key="1">
    <source>
        <dbReference type="EMBL" id="MFC6868520.1"/>
    </source>
</evidence>
<dbReference type="RefSeq" id="WP_345392644.1">
    <property type="nucleotide sequence ID" value="NZ_BAABLA010000011.1"/>
</dbReference>
<gene>
    <name evidence="1" type="ORF">ACFQGD_15365</name>
</gene>
<keyword evidence="2" id="KW-1185">Reference proteome</keyword>
<protein>
    <submittedName>
        <fullName evidence="1">Uncharacterized protein</fullName>
    </submittedName>
</protein>
<dbReference type="EMBL" id="JBHSXX010000001">
    <property type="protein sequence ID" value="MFC6868520.1"/>
    <property type="molecule type" value="Genomic_DNA"/>
</dbReference>
<organism evidence="1 2">
    <name type="scientific">Haloechinothrix salitolerans</name>
    <dbReference type="NCBI Taxonomy" id="926830"/>
    <lineage>
        <taxon>Bacteria</taxon>
        <taxon>Bacillati</taxon>
        <taxon>Actinomycetota</taxon>
        <taxon>Actinomycetes</taxon>
        <taxon>Pseudonocardiales</taxon>
        <taxon>Pseudonocardiaceae</taxon>
        <taxon>Haloechinothrix</taxon>
    </lineage>
</organism>
<name>A0ABW2C1P0_9PSEU</name>
<comment type="caution">
    <text evidence="1">The sequence shown here is derived from an EMBL/GenBank/DDBJ whole genome shotgun (WGS) entry which is preliminary data.</text>
</comment>
<reference evidence="2" key="1">
    <citation type="journal article" date="2019" name="Int. J. Syst. Evol. Microbiol.">
        <title>The Global Catalogue of Microorganisms (GCM) 10K type strain sequencing project: providing services to taxonomists for standard genome sequencing and annotation.</title>
        <authorList>
            <consortium name="The Broad Institute Genomics Platform"/>
            <consortium name="The Broad Institute Genome Sequencing Center for Infectious Disease"/>
            <person name="Wu L."/>
            <person name="Ma J."/>
        </authorList>
    </citation>
    <scope>NUCLEOTIDE SEQUENCE [LARGE SCALE GENOMIC DNA]</scope>
    <source>
        <strain evidence="2">KCTC 32255</strain>
    </source>
</reference>
<accession>A0ABW2C1P0</accession>
<dbReference type="Proteomes" id="UP001596337">
    <property type="component" value="Unassembled WGS sequence"/>
</dbReference>